<dbReference type="InterPro" id="IPR020860">
    <property type="entry name" value="MIRO_dom"/>
</dbReference>
<dbReference type="Gene3D" id="1.10.238.10">
    <property type="entry name" value="EF-hand"/>
    <property type="match status" value="2"/>
</dbReference>
<dbReference type="InterPro" id="IPR013567">
    <property type="entry name" value="EF_hand_assoc_2"/>
</dbReference>
<dbReference type="PANTHER" id="PTHR46819">
    <property type="entry name" value="EF-HAND CALCIUM-BINDING DOMAIN-CONTAINING PROTEIN 7"/>
    <property type="match status" value="1"/>
</dbReference>
<dbReference type="InterPro" id="IPR021181">
    <property type="entry name" value="Miro"/>
</dbReference>
<evidence type="ECO:0000259" key="16">
    <source>
        <dbReference type="PROSITE" id="PS51423"/>
    </source>
</evidence>
<dbReference type="PROSITE" id="PS50222">
    <property type="entry name" value="EF_HAND_2"/>
    <property type="match status" value="1"/>
</dbReference>
<dbReference type="SMART" id="SM00173">
    <property type="entry name" value="RAS"/>
    <property type="match status" value="1"/>
</dbReference>
<name>A0A5N5TJ20_9CRUS</name>
<keyword evidence="18" id="KW-1185">Reference proteome</keyword>
<dbReference type="InterPro" id="IPR002048">
    <property type="entry name" value="EF_hand_dom"/>
</dbReference>
<keyword evidence="13 14" id="KW-0472">Membrane</keyword>
<evidence type="ECO:0000256" key="3">
    <source>
        <dbReference type="ARBA" id="ARBA00022692"/>
    </source>
</evidence>
<feature type="domain" description="Miro" evidence="16">
    <location>
        <begin position="5"/>
        <end position="171"/>
    </location>
</feature>
<keyword evidence="10" id="KW-1133">Transmembrane helix</keyword>
<comment type="similarity">
    <text evidence="2 14">Belongs to the mitochondrial Rho GTPase family.</text>
</comment>
<dbReference type="GO" id="GO:0005509">
    <property type="term" value="F:calcium ion binding"/>
    <property type="evidence" value="ECO:0007669"/>
    <property type="project" value="InterPro"/>
</dbReference>
<evidence type="ECO:0000256" key="13">
    <source>
        <dbReference type="ARBA" id="ARBA00023136"/>
    </source>
</evidence>
<accession>A0A5N5TJ20</accession>
<dbReference type="GO" id="GO:0003924">
    <property type="term" value="F:GTPase activity"/>
    <property type="evidence" value="ECO:0007669"/>
    <property type="project" value="InterPro"/>
</dbReference>
<organism evidence="17 18">
    <name type="scientific">Armadillidium nasatum</name>
    <dbReference type="NCBI Taxonomy" id="96803"/>
    <lineage>
        <taxon>Eukaryota</taxon>
        <taxon>Metazoa</taxon>
        <taxon>Ecdysozoa</taxon>
        <taxon>Arthropoda</taxon>
        <taxon>Crustacea</taxon>
        <taxon>Multicrustacea</taxon>
        <taxon>Malacostraca</taxon>
        <taxon>Eumalacostraca</taxon>
        <taxon>Peracarida</taxon>
        <taxon>Isopoda</taxon>
        <taxon>Oniscidea</taxon>
        <taxon>Crinocheta</taxon>
        <taxon>Armadillidiidae</taxon>
        <taxon>Armadillidium</taxon>
    </lineage>
</organism>
<evidence type="ECO:0000256" key="6">
    <source>
        <dbReference type="ARBA" id="ARBA00022741"/>
    </source>
</evidence>
<dbReference type="PIRSF" id="PIRSF037488">
    <property type="entry name" value="Mt_Rho_GTPase"/>
    <property type="match status" value="1"/>
</dbReference>
<keyword evidence="5" id="KW-0677">Repeat</keyword>
<keyword evidence="11 14" id="KW-0496">Mitochondrion</keyword>
<evidence type="ECO:0000256" key="5">
    <source>
        <dbReference type="ARBA" id="ARBA00022737"/>
    </source>
</evidence>
<dbReference type="GO" id="GO:0005741">
    <property type="term" value="C:mitochondrial outer membrane"/>
    <property type="evidence" value="ECO:0007669"/>
    <property type="project" value="UniProtKB-SubCell"/>
</dbReference>
<evidence type="ECO:0000256" key="2">
    <source>
        <dbReference type="ARBA" id="ARBA00007981"/>
    </source>
</evidence>
<keyword evidence="6 14" id="KW-0547">Nucleotide-binding</keyword>
<proteinExistence type="inferred from homology"/>
<keyword evidence="7 14" id="KW-1000">Mitochondrion outer membrane</keyword>
<dbReference type="GO" id="GO:0007005">
    <property type="term" value="P:mitochondrion organization"/>
    <property type="evidence" value="ECO:0007669"/>
    <property type="project" value="InterPro"/>
</dbReference>
<dbReference type="Pfam" id="PF08355">
    <property type="entry name" value="EF_assoc_1"/>
    <property type="match status" value="1"/>
</dbReference>
<dbReference type="InterPro" id="IPR027417">
    <property type="entry name" value="P-loop_NTPase"/>
</dbReference>
<dbReference type="SUPFAM" id="SSF47473">
    <property type="entry name" value="EF-hand"/>
    <property type="match status" value="1"/>
</dbReference>
<dbReference type="Pfam" id="PF00071">
    <property type="entry name" value="Ras"/>
    <property type="match status" value="1"/>
</dbReference>
<evidence type="ECO:0000256" key="9">
    <source>
        <dbReference type="ARBA" id="ARBA00022837"/>
    </source>
</evidence>
<dbReference type="InterPro" id="IPR052266">
    <property type="entry name" value="Miro-EF-hand_domain"/>
</dbReference>
<dbReference type="FunFam" id="1.10.238.10:FF:000011">
    <property type="entry name" value="Mitochondrial Rho GTPase"/>
    <property type="match status" value="1"/>
</dbReference>
<dbReference type="SUPFAM" id="SSF52540">
    <property type="entry name" value="P-loop containing nucleoside triphosphate hydrolases"/>
    <property type="match status" value="2"/>
</dbReference>
<dbReference type="SMART" id="SM00174">
    <property type="entry name" value="RHO"/>
    <property type="match status" value="1"/>
</dbReference>
<evidence type="ECO:0000256" key="1">
    <source>
        <dbReference type="ARBA" id="ARBA00004200"/>
    </source>
</evidence>
<evidence type="ECO:0000256" key="8">
    <source>
        <dbReference type="ARBA" id="ARBA00022801"/>
    </source>
</evidence>
<keyword evidence="9 14" id="KW-0106">Calcium</keyword>
<feature type="domain" description="Miro" evidence="16">
    <location>
        <begin position="418"/>
        <end position="582"/>
    </location>
</feature>
<dbReference type="GO" id="GO:0005525">
    <property type="term" value="F:GTP binding"/>
    <property type="evidence" value="ECO:0007669"/>
    <property type="project" value="UniProtKB-KW"/>
</dbReference>
<dbReference type="PROSITE" id="PS51423">
    <property type="entry name" value="MIRO"/>
    <property type="match status" value="2"/>
</dbReference>
<dbReference type="InterPro" id="IPR011992">
    <property type="entry name" value="EF-hand-dom_pair"/>
</dbReference>
<evidence type="ECO:0000256" key="4">
    <source>
        <dbReference type="ARBA" id="ARBA00022723"/>
    </source>
</evidence>
<dbReference type="InterPro" id="IPR001806">
    <property type="entry name" value="Small_GTPase"/>
</dbReference>
<dbReference type="InterPro" id="IPR018247">
    <property type="entry name" value="EF_Hand_1_Ca_BS"/>
</dbReference>
<comment type="function">
    <text evidence="14">Mitochondrial GTPase involved in mitochondrial trafficking. Probably involved in control of anterograde transport of mitochondria and their subcellular distribution.</text>
</comment>
<keyword evidence="12 14" id="KW-0342">GTP-binding</keyword>
<evidence type="ECO:0000313" key="18">
    <source>
        <dbReference type="Proteomes" id="UP000326759"/>
    </source>
</evidence>
<dbReference type="SMART" id="SM00054">
    <property type="entry name" value="EFh"/>
    <property type="match status" value="2"/>
</dbReference>
<keyword evidence="3" id="KW-0812">Transmembrane</keyword>
<dbReference type="EC" id="3.6.5.-" evidence="14"/>
<feature type="domain" description="EF-hand" evidence="15">
    <location>
        <begin position="307"/>
        <end position="342"/>
    </location>
</feature>
<dbReference type="PROSITE" id="PS00018">
    <property type="entry name" value="EF_HAND_1"/>
    <property type="match status" value="1"/>
</dbReference>
<keyword evidence="8 14" id="KW-0378">Hydrolase</keyword>
<dbReference type="CDD" id="cd01892">
    <property type="entry name" value="Miro2"/>
    <property type="match status" value="1"/>
</dbReference>
<evidence type="ECO:0000313" key="17">
    <source>
        <dbReference type="EMBL" id="KAB7505615.1"/>
    </source>
</evidence>
<keyword evidence="4" id="KW-0479">Metal-binding</keyword>
<sequence>MGTHRRGVRILLIGDPSVGKTSLILSLVSEEFPERVPARAEEITIPPDVTPEKVPTHIVDYSEREQNMDDLRLEINRADVICIVYSVEEEDTLDRVTGYWLPLVRSTLGAQHSTPIILVGNKVDLVDYSTMEIVLQTMMEYPELETCVECSARTLKNISEMFYYAQKAVLHPTAPLYVLEERDLTDKCKKALIRIYKLCDEDNDGLLSDQELNTFQKRCFNAPLNPQALEELKTVVRRNISEGVQKECLTLKGFLFLHRLFIQRGRHETTWTVLRKFGYDDNLQLSKEFLFPPIKVPSGCSTELNHAGYTFLQSIFDKYDQDLDGSLSPQELLNLFSTCPVMPWGTEVFHSVVTDDRGWITRAGFLAQWTLWTLLDVKKTLEYLAYLGYCTVADASQLTAITITREKKLDLQKKQTMRNVYQCHVIGPRGAGKTTFCQGLLGKTLEETRSIPESSLSSHTINTLQVYGQEKYLVLHDIDVYSVSEVLMPSQVLCDVACLVYDASNPKSFEYVARTYLKYFGESDIPVLFVSNKNDLLSVRMDYIQQPLQFCHKHKLPPPHPFSSTGSPKKDIYTKLSTMAAYPHLKQLGIVVGEHSTWLKVGLGIAAVAAFALLLAKALR</sequence>
<dbReference type="PROSITE" id="PS51419">
    <property type="entry name" value="RAB"/>
    <property type="match status" value="1"/>
</dbReference>
<dbReference type="AlphaFoldDB" id="A0A5N5TJ20"/>
<gene>
    <name evidence="17" type="primary">Miro</name>
    <name evidence="17" type="ORF">Anas_00633</name>
</gene>
<protein>
    <recommendedName>
        <fullName evidence="14">Mitochondrial Rho GTPase</fullName>
        <ecNumber evidence="14">3.6.5.-</ecNumber>
    </recommendedName>
</protein>
<dbReference type="SMART" id="SM00175">
    <property type="entry name" value="RAB"/>
    <property type="match status" value="1"/>
</dbReference>
<dbReference type="InterPro" id="IPR013566">
    <property type="entry name" value="EF_hand_assoc_1"/>
</dbReference>
<dbReference type="OrthoDB" id="10020961at2759"/>
<comment type="caution">
    <text evidence="17">The sequence shown here is derived from an EMBL/GenBank/DDBJ whole genome shotgun (WGS) entry which is preliminary data.</text>
</comment>
<dbReference type="CDD" id="cd01893">
    <property type="entry name" value="Miro1"/>
    <property type="match status" value="1"/>
</dbReference>
<dbReference type="PANTHER" id="PTHR46819:SF1">
    <property type="entry name" value="EF-HAND CALCIUM-BINDING DOMAIN-CONTAINING PROTEIN 7"/>
    <property type="match status" value="1"/>
</dbReference>
<reference evidence="17 18" key="1">
    <citation type="journal article" date="2019" name="PLoS Biol.">
        <title>Sex chromosomes control vertical transmission of feminizing Wolbachia symbionts in an isopod.</title>
        <authorList>
            <person name="Becking T."/>
            <person name="Chebbi M.A."/>
            <person name="Giraud I."/>
            <person name="Moumen B."/>
            <person name="Laverre T."/>
            <person name="Caubet Y."/>
            <person name="Peccoud J."/>
            <person name="Gilbert C."/>
            <person name="Cordaux R."/>
        </authorList>
    </citation>
    <scope>NUCLEOTIDE SEQUENCE [LARGE SCALE GENOMIC DNA]</scope>
    <source>
        <strain evidence="17">ANa2</strain>
        <tissue evidence="17">Whole body excluding digestive tract and cuticle</tissue>
    </source>
</reference>
<dbReference type="EMBL" id="SEYY01001178">
    <property type="protein sequence ID" value="KAB7505615.1"/>
    <property type="molecule type" value="Genomic_DNA"/>
</dbReference>
<evidence type="ECO:0000256" key="14">
    <source>
        <dbReference type="PIRNR" id="PIRNR037488"/>
    </source>
</evidence>
<dbReference type="Gene3D" id="3.40.50.300">
    <property type="entry name" value="P-loop containing nucleotide triphosphate hydrolases"/>
    <property type="match status" value="2"/>
</dbReference>
<dbReference type="Proteomes" id="UP000326759">
    <property type="component" value="Unassembled WGS sequence"/>
</dbReference>
<dbReference type="PRINTS" id="PR00449">
    <property type="entry name" value="RASTRNSFRMNG"/>
</dbReference>
<dbReference type="FunFam" id="3.40.50.300:FF:000170">
    <property type="entry name" value="Mitochondrial Rho GTPase"/>
    <property type="match status" value="1"/>
</dbReference>
<evidence type="ECO:0000256" key="12">
    <source>
        <dbReference type="ARBA" id="ARBA00023134"/>
    </source>
</evidence>
<evidence type="ECO:0000256" key="11">
    <source>
        <dbReference type="ARBA" id="ARBA00023128"/>
    </source>
</evidence>
<comment type="subcellular location">
    <subcellularLocation>
        <location evidence="1 14">Mitochondrion outer membrane</location>
        <topology evidence="1 14">Single-pass type IV membrane protein</topology>
    </subcellularLocation>
</comment>
<evidence type="ECO:0000259" key="15">
    <source>
        <dbReference type="PROSITE" id="PS50222"/>
    </source>
</evidence>
<dbReference type="Pfam" id="PF08356">
    <property type="entry name" value="EF_assoc_2"/>
    <property type="match status" value="1"/>
</dbReference>
<evidence type="ECO:0000256" key="7">
    <source>
        <dbReference type="ARBA" id="ARBA00022787"/>
    </source>
</evidence>
<evidence type="ECO:0000256" key="10">
    <source>
        <dbReference type="ARBA" id="ARBA00022989"/>
    </source>
</evidence>
<dbReference type="FunFam" id="1.10.238.10:FF:000021">
    <property type="entry name" value="Mitochondrial Rho GTPase"/>
    <property type="match status" value="1"/>
</dbReference>